<accession>A0A7C4DAF2</accession>
<evidence type="ECO:0000313" key="1">
    <source>
        <dbReference type="EMBL" id="HGM58873.1"/>
    </source>
</evidence>
<comment type="caution">
    <text evidence="1">The sequence shown here is derived from an EMBL/GenBank/DDBJ whole genome shotgun (WGS) entry which is preliminary data.</text>
</comment>
<sequence length="181" mass="20932">MVFKRKIDPVRETLAAIYKINQGISKIEYLLDKLNSRRDKLIEYAISLENRGERFLAKKYVEEAKRIEEFYNGLSDLKLVLLKISMGLERALVTHNFRKLAEELIILFGNIKKLPEFAIPEVGNIIMDVESSIAKLRDFSYTIDDLSFNITSDNEIDKILLEAREIIKKKFKLPEPPQGVG</sequence>
<gene>
    <name evidence="1" type="ORF">ENU14_04735</name>
</gene>
<organism evidence="1">
    <name type="scientific">Staphylothermus marinus</name>
    <dbReference type="NCBI Taxonomy" id="2280"/>
    <lineage>
        <taxon>Archaea</taxon>
        <taxon>Thermoproteota</taxon>
        <taxon>Thermoprotei</taxon>
        <taxon>Desulfurococcales</taxon>
        <taxon>Desulfurococcaceae</taxon>
        <taxon>Staphylothermus</taxon>
    </lineage>
</organism>
<proteinExistence type="predicted"/>
<name>A0A7C4DAF2_STAMA</name>
<dbReference type="EMBL" id="DTBJ01000034">
    <property type="protein sequence ID" value="HGM58873.1"/>
    <property type="molecule type" value="Genomic_DNA"/>
</dbReference>
<dbReference type="AlphaFoldDB" id="A0A7C4DAF2"/>
<protein>
    <submittedName>
        <fullName evidence="1">Uncharacterized protein</fullName>
    </submittedName>
</protein>
<reference evidence="1" key="1">
    <citation type="journal article" date="2020" name="mSystems">
        <title>Genome- and Community-Level Interaction Insights into Carbon Utilization and Element Cycling Functions of Hydrothermarchaeota in Hydrothermal Sediment.</title>
        <authorList>
            <person name="Zhou Z."/>
            <person name="Liu Y."/>
            <person name="Xu W."/>
            <person name="Pan J."/>
            <person name="Luo Z.H."/>
            <person name="Li M."/>
        </authorList>
    </citation>
    <scope>NUCLEOTIDE SEQUENCE [LARGE SCALE GENOMIC DNA]</scope>
    <source>
        <strain evidence="1">SpSt-642</strain>
    </source>
</reference>